<reference evidence="2 3" key="1">
    <citation type="submission" date="2011-02" db="EMBL/GenBank/DDBJ databases">
        <authorList>
            <person name="Muzny D."/>
            <person name="Qin X."/>
            <person name="Deng J."/>
            <person name="Jiang H."/>
            <person name="Liu Y."/>
            <person name="Qu J."/>
            <person name="Song X.-Z."/>
            <person name="Zhang L."/>
            <person name="Thornton R."/>
            <person name="Coyle M."/>
            <person name="Francisco L."/>
            <person name="Jackson L."/>
            <person name="Javaid M."/>
            <person name="Korchina V."/>
            <person name="Kovar C."/>
            <person name="Mata R."/>
            <person name="Mathew T."/>
            <person name="Ngo R."/>
            <person name="Nguyen L."/>
            <person name="Nguyen N."/>
            <person name="Okwuonu G."/>
            <person name="Ongeri F."/>
            <person name="Pham C."/>
            <person name="Simmons D."/>
            <person name="Wilczek-Boney K."/>
            <person name="Hale W."/>
            <person name="Jakkamsetti A."/>
            <person name="Pham P."/>
            <person name="Ruth R."/>
            <person name="San Lucas F."/>
            <person name="Warren J."/>
            <person name="Zhang J."/>
            <person name="Zhao Z."/>
            <person name="Zhou C."/>
            <person name="Zhu D."/>
            <person name="Lee S."/>
            <person name="Bess C."/>
            <person name="Blankenburg K."/>
            <person name="Forbes L."/>
            <person name="Fu Q."/>
            <person name="Gubbala S."/>
            <person name="Hirani K."/>
            <person name="Jayaseelan J.C."/>
            <person name="Lara F."/>
            <person name="Munidasa M."/>
            <person name="Palculict T."/>
            <person name="Patil S."/>
            <person name="Pu L.-L."/>
            <person name="Saada N."/>
            <person name="Tang L."/>
            <person name="Weissenberger G."/>
            <person name="Zhu Y."/>
            <person name="Hemphill L."/>
            <person name="Shang Y."/>
            <person name="Youmans B."/>
            <person name="Ayvaz T."/>
            <person name="Ross M."/>
            <person name="Santibanez J."/>
            <person name="Aqrawi P."/>
            <person name="Gross S."/>
            <person name="Joshi V."/>
            <person name="Fowler G."/>
            <person name="Nazareth L."/>
            <person name="Reid J."/>
            <person name="Worley K."/>
            <person name="Petrosino J."/>
            <person name="Highlander S."/>
            <person name="Gibbs R."/>
        </authorList>
    </citation>
    <scope>NUCLEOTIDE SEQUENCE [LARGE SCALE GENOMIC DNA]</scope>
    <source>
        <strain evidence="2 3">ATCC BAA-1200</strain>
    </source>
</reference>
<evidence type="ECO:0000313" key="2">
    <source>
        <dbReference type="EMBL" id="EGF12123.1"/>
    </source>
</evidence>
<dbReference type="EMBL" id="AFAY01000003">
    <property type="protein sequence ID" value="EGF12123.1"/>
    <property type="molecule type" value="Genomic_DNA"/>
</dbReference>
<name>F2B8Q0_9NEIS</name>
<keyword evidence="1" id="KW-0812">Transmembrane</keyword>
<keyword evidence="1" id="KW-1133">Transmembrane helix</keyword>
<comment type="caution">
    <text evidence="2">The sequence shown here is derived from an EMBL/GenBank/DDBJ whole genome shotgun (WGS) entry which is preliminary data.</text>
</comment>
<dbReference type="Proteomes" id="UP000004105">
    <property type="component" value="Unassembled WGS sequence"/>
</dbReference>
<sequence length="91" mass="10615">MNLNFFLNSYRWLEAGILSFLTKGRLSEKQVDALAVKLDLFGVFCVTQVWFALTKYGWPFWPTLVLFVFSLFFCAILWIVAFIMKGYKNAV</sequence>
<keyword evidence="3" id="KW-1185">Reference proteome</keyword>
<dbReference type="RefSeq" id="WP_007341118.1">
    <property type="nucleotide sequence ID" value="NZ_GL878494.1"/>
</dbReference>
<dbReference type="AlphaFoldDB" id="F2B8Q0"/>
<protein>
    <recommendedName>
        <fullName evidence="4">Integral membrane protein</fullName>
    </recommendedName>
</protein>
<evidence type="ECO:0000313" key="3">
    <source>
        <dbReference type="Proteomes" id="UP000004105"/>
    </source>
</evidence>
<proteinExistence type="predicted"/>
<keyword evidence="1" id="KW-0472">Membrane</keyword>
<gene>
    <name evidence="2" type="ORF">HMPREF9123_0103</name>
</gene>
<organism evidence="2 3">
    <name type="scientific">Neisseria bacilliformis ATCC BAA-1200</name>
    <dbReference type="NCBI Taxonomy" id="888742"/>
    <lineage>
        <taxon>Bacteria</taxon>
        <taxon>Pseudomonadati</taxon>
        <taxon>Pseudomonadota</taxon>
        <taxon>Betaproteobacteria</taxon>
        <taxon>Neisseriales</taxon>
        <taxon>Neisseriaceae</taxon>
        <taxon>Neisseria</taxon>
    </lineage>
</organism>
<accession>F2B8Q0</accession>
<dbReference type="HOGENOM" id="CLU_2423880_0_0_4"/>
<evidence type="ECO:0000256" key="1">
    <source>
        <dbReference type="SAM" id="Phobius"/>
    </source>
</evidence>
<evidence type="ECO:0008006" key="4">
    <source>
        <dbReference type="Google" id="ProtNLM"/>
    </source>
</evidence>
<dbReference type="OrthoDB" id="8613061at2"/>
<feature type="transmembrane region" description="Helical" evidence="1">
    <location>
        <begin position="59"/>
        <end position="84"/>
    </location>
</feature>